<comment type="similarity">
    <text evidence="2">Belongs to the bacterial ribosomal protein bL32 family.</text>
</comment>
<sequence>MAMAGFLQRVASSLLCVEARLLQMLGLHHPPAPVLVFPALSGLEQDSEPAISFLDDPFLWMAAPKNRRTIERNRDRRRNPQKMIKFRTNVDMCPECGNLKLKHVLCGFCYDRVMDETRKIRALMAAQEGGPLRAPAMETVVVYEGENTSETDAGKRILETKRKRPNWFTMH</sequence>
<reference evidence="11" key="1">
    <citation type="submission" date="2025-08" db="UniProtKB">
        <authorList>
            <consortium name="RefSeq"/>
        </authorList>
    </citation>
    <scope>IDENTIFICATION</scope>
    <source>
        <tissue evidence="11">Sperm</tissue>
    </source>
</reference>
<dbReference type="CTD" id="64983"/>
<gene>
    <name evidence="11" type="primary">MRPL32</name>
</gene>
<evidence type="ECO:0000256" key="1">
    <source>
        <dbReference type="ARBA" id="ARBA00004173"/>
    </source>
</evidence>
<dbReference type="InterPro" id="IPR051991">
    <property type="entry name" value="Mitoribosomal_protein_bL32"/>
</dbReference>
<evidence type="ECO:0000256" key="3">
    <source>
        <dbReference type="ARBA" id="ARBA00022946"/>
    </source>
</evidence>
<keyword evidence="6" id="KW-0687">Ribonucleoprotein</keyword>
<dbReference type="Proteomes" id="UP001318040">
    <property type="component" value="Chromosome 2"/>
</dbReference>
<dbReference type="GO" id="GO:0006412">
    <property type="term" value="P:translation"/>
    <property type="evidence" value="ECO:0007669"/>
    <property type="project" value="InterPro"/>
</dbReference>
<evidence type="ECO:0000313" key="11">
    <source>
        <dbReference type="RefSeq" id="XP_032818450.1"/>
    </source>
</evidence>
<evidence type="ECO:0000256" key="5">
    <source>
        <dbReference type="ARBA" id="ARBA00023128"/>
    </source>
</evidence>
<evidence type="ECO:0000256" key="6">
    <source>
        <dbReference type="ARBA" id="ARBA00023274"/>
    </source>
</evidence>
<keyword evidence="10" id="KW-1185">Reference proteome</keyword>
<dbReference type="GO" id="GO:0005762">
    <property type="term" value="C:mitochondrial large ribosomal subunit"/>
    <property type="evidence" value="ECO:0007669"/>
    <property type="project" value="TreeGrafter"/>
</dbReference>
<dbReference type="PANTHER" id="PTHR21026">
    <property type="entry name" value="39S RIBOSOMAL PROTEIN L32, MITOCHONDRIAL"/>
    <property type="match status" value="1"/>
</dbReference>
<dbReference type="AlphaFoldDB" id="A0AAJ7X241"/>
<comment type="subcellular location">
    <subcellularLocation>
        <location evidence="1">Mitochondrion</location>
    </subcellularLocation>
</comment>
<dbReference type="RefSeq" id="XP_032818450.1">
    <property type="nucleotide sequence ID" value="XM_032962559.1"/>
</dbReference>
<name>A0AAJ7X241_PETMA</name>
<evidence type="ECO:0000256" key="4">
    <source>
        <dbReference type="ARBA" id="ARBA00022980"/>
    </source>
</evidence>
<evidence type="ECO:0000256" key="8">
    <source>
        <dbReference type="ARBA" id="ARBA00042577"/>
    </source>
</evidence>
<dbReference type="InterPro" id="IPR002677">
    <property type="entry name" value="Ribosomal_bL32"/>
</dbReference>
<dbReference type="KEGG" id="pmrn:116947130"/>
<dbReference type="InterPro" id="IPR011332">
    <property type="entry name" value="Ribosomal_zn-bd"/>
</dbReference>
<evidence type="ECO:0000256" key="2">
    <source>
        <dbReference type="ARBA" id="ARBA00008560"/>
    </source>
</evidence>
<evidence type="ECO:0000256" key="9">
    <source>
        <dbReference type="ARBA" id="ARBA00045766"/>
    </source>
</evidence>
<keyword evidence="4 11" id="KW-0689">Ribosomal protein</keyword>
<dbReference type="Pfam" id="PF01783">
    <property type="entry name" value="Ribosomal_L32p"/>
    <property type="match status" value="1"/>
</dbReference>
<keyword evidence="5" id="KW-0496">Mitochondrion</keyword>
<proteinExistence type="inferred from homology"/>
<dbReference type="GO" id="GO:0003735">
    <property type="term" value="F:structural constituent of ribosome"/>
    <property type="evidence" value="ECO:0007669"/>
    <property type="project" value="InterPro"/>
</dbReference>
<dbReference type="PANTHER" id="PTHR21026:SF2">
    <property type="entry name" value="LARGE RIBOSOMAL SUBUNIT PROTEIN BL32M"/>
    <property type="match status" value="1"/>
</dbReference>
<dbReference type="NCBIfam" id="TIGR01031">
    <property type="entry name" value="rpmF_bact"/>
    <property type="match status" value="1"/>
</dbReference>
<protein>
    <recommendedName>
        <fullName evidence="7">Large ribosomal subunit protein bL32m</fullName>
    </recommendedName>
    <alternativeName>
        <fullName evidence="8">39S ribosomal protein L32, mitochondrial</fullName>
    </alternativeName>
</protein>
<evidence type="ECO:0000313" key="10">
    <source>
        <dbReference type="Proteomes" id="UP001318040"/>
    </source>
</evidence>
<organism evidence="10 11">
    <name type="scientific">Petromyzon marinus</name>
    <name type="common">Sea lamprey</name>
    <dbReference type="NCBI Taxonomy" id="7757"/>
    <lineage>
        <taxon>Eukaryota</taxon>
        <taxon>Metazoa</taxon>
        <taxon>Chordata</taxon>
        <taxon>Craniata</taxon>
        <taxon>Vertebrata</taxon>
        <taxon>Cyclostomata</taxon>
        <taxon>Hyperoartia</taxon>
        <taxon>Petromyzontiformes</taxon>
        <taxon>Petromyzontidae</taxon>
        <taxon>Petromyzon</taxon>
    </lineage>
</organism>
<evidence type="ECO:0000256" key="7">
    <source>
        <dbReference type="ARBA" id="ARBA00039935"/>
    </source>
</evidence>
<comment type="function">
    <text evidence="9">Component of the mitochondrial large ribosomal subunit (mt-LSU). The mitochondrial ribosome (mitoribosome) is a large ribonucleoprotein complex responsible for the synthesis of proteins inside mitochondria.</text>
</comment>
<accession>A0AAJ7X241</accession>
<keyword evidence="3" id="KW-0809">Transit peptide</keyword>
<dbReference type="SUPFAM" id="SSF57829">
    <property type="entry name" value="Zn-binding ribosomal proteins"/>
    <property type="match status" value="1"/>
</dbReference>